<gene>
    <name evidence="8" type="ORF">ACFFIT_10560</name>
</gene>
<dbReference type="Pfam" id="PF25967">
    <property type="entry name" value="RND-MFP_C"/>
    <property type="match status" value="1"/>
</dbReference>
<dbReference type="Gene3D" id="2.40.420.20">
    <property type="match status" value="1"/>
</dbReference>
<dbReference type="SUPFAM" id="SSF111369">
    <property type="entry name" value="HlyD-like secretion proteins"/>
    <property type="match status" value="1"/>
</dbReference>
<feature type="domain" description="Multidrug resistance protein MdtA-like beta-barrel" evidence="6">
    <location>
        <begin position="233"/>
        <end position="320"/>
    </location>
</feature>
<comment type="subcellular location">
    <subcellularLocation>
        <location evidence="1">Cell inner membrane</location>
        <topology evidence="1">Lipid-anchor</topology>
    </subcellularLocation>
</comment>
<dbReference type="Gene3D" id="2.40.30.170">
    <property type="match status" value="1"/>
</dbReference>
<organism evidence="8 9">
    <name type="scientific">Thorsellia kenyensis</name>
    <dbReference type="NCBI Taxonomy" id="1549888"/>
    <lineage>
        <taxon>Bacteria</taxon>
        <taxon>Pseudomonadati</taxon>
        <taxon>Pseudomonadota</taxon>
        <taxon>Gammaproteobacteria</taxon>
        <taxon>Enterobacterales</taxon>
        <taxon>Thorselliaceae</taxon>
        <taxon>Thorsellia</taxon>
    </lineage>
</organism>
<evidence type="ECO:0000313" key="9">
    <source>
        <dbReference type="Proteomes" id="UP001589758"/>
    </source>
</evidence>
<dbReference type="Pfam" id="PF25917">
    <property type="entry name" value="BSH_RND"/>
    <property type="match status" value="1"/>
</dbReference>
<dbReference type="Pfam" id="PF25876">
    <property type="entry name" value="HH_MFP_RND"/>
    <property type="match status" value="1"/>
</dbReference>
<evidence type="ECO:0000259" key="6">
    <source>
        <dbReference type="Pfam" id="PF25944"/>
    </source>
</evidence>
<dbReference type="InterPro" id="IPR006143">
    <property type="entry name" value="RND_pump_MFP"/>
</dbReference>
<dbReference type="Gene3D" id="2.40.50.100">
    <property type="match status" value="1"/>
</dbReference>
<dbReference type="InterPro" id="IPR058627">
    <property type="entry name" value="MdtA-like_C"/>
</dbReference>
<dbReference type="PANTHER" id="PTHR30158">
    <property type="entry name" value="ACRA/E-RELATED COMPONENT OF DRUG EFFLUX TRANSPORTER"/>
    <property type="match status" value="1"/>
</dbReference>
<dbReference type="EMBL" id="JBHLXE010000103">
    <property type="protein sequence ID" value="MFC0180515.1"/>
    <property type="molecule type" value="Genomic_DNA"/>
</dbReference>
<evidence type="ECO:0000256" key="1">
    <source>
        <dbReference type="ARBA" id="ARBA00004519"/>
    </source>
</evidence>
<comment type="similarity">
    <text evidence="2">Belongs to the membrane fusion protein (MFP) (TC 8.A.1) family.</text>
</comment>
<dbReference type="PROSITE" id="PS51257">
    <property type="entry name" value="PROKAR_LIPOPROTEIN"/>
    <property type="match status" value="1"/>
</dbReference>
<sequence length="420" mass="44967">MRGHSNFKQLKKIVFFSSVIGGSLLLAGCNGATWCNIKASLGFGSKAICQQQENQAKGPEVGVYTLKAQSFTLQSNLPGRVLAYRTAEIRPQVSGVLLKKHFEEGADVKAGTSLYQIDPAPFEAAVRSAEGNLAAAKASAEIASITVSRFQSLLANKSVSRQDFDSALATKRQADAAVKQAEGALDNAKINLDYTKVLAPIDGRVGRSHFTEGALVSSSQTQALATINQLDSVYIDIPQSSRDYQYLRNKIAAGELKVADVVKVSLKLENGDIYSHTGEVSFSDINVNPSTGAVVLRAIFPNPNQTLLPGMFVSTVIDEGVIENAVLIPQQAVSRTPSGDATTIVVTKENTIEPRVLKIDRAEGNMWLVAEGVKAGERVLVSGLANLRFLNKDNPTVTAIEEDPNAPPTQAKSEEKPKES</sequence>
<protein>
    <submittedName>
        <fullName evidence="8">Efflux RND transporter periplasmic adaptor subunit</fullName>
    </submittedName>
</protein>
<dbReference type="InterPro" id="IPR058624">
    <property type="entry name" value="MdtA-like_HH"/>
</dbReference>
<dbReference type="RefSeq" id="WP_385877634.1">
    <property type="nucleotide sequence ID" value="NZ_JBHLXE010000103.1"/>
</dbReference>
<evidence type="ECO:0000256" key="3">
    <source>
        <dbReference type="SAM" id="MobiDB-lite"/>
    </source>
</evidence>
<evidence type="ECO:0000256" key="2">
    <source>
        <dbReference type="ARBA" id="ARBA00009477"/>
    </source>
</evidence>
<dbReference type="Proteomes" id="UP001589758">
    <property type="component" value="Unassembled WGS sequence"/>
</dbReference>
<evidence type="ECO:0000313" key="8">
    <source>
        <dbReference type="EMBL" id="MFC0180515.1"/>
    </source>
</evidence>
<dbReference type="PANTHER" id="PTHR30158:SF3">
    <property type="entry name" value="MULTIDRUG EFFLUX PUMP SUBUNIT ACRA-RELATED"/>
    <property type="match status" value="1"/>
</dbReference>
<dbReference type="Gene3D" id="1.10.287.470">
    <property type="entry name" value="Helix hairpin bin"/>
    <property type="match status" value="1"/>
</dbReference>
<feature type="domain" description="Multidrug resistance protein MdtA-like barrel-sandwich hybrid" evidence="5">
    <location>
        <begin position="85"/>
        <end position="227"/>
    </location>
</feature>
<keyword evidence="9" id="KW-1185">Reference proteome</keyword>
<dbReference type="Pfam" id="PF25944">
    <property type="entry name" value="Beta-barrel_RND"/>
    <property type="match status" value="1"/>
</dbReference>
<comment type="caution">
    <text evidence="8">The sequence shown here is derived from an EMBL/GenBank/DDBJ whole genome shotgun (WGS) entry which is preliminary data.</text>
</comment>
<feature type="region of interest" description="Disordered" evidence="3">
    <location>
        <begin position="398"/>
        <end position="420"/>
    </location>
</feature>
<evidence type="ECO:0000259" key="5">
    <source>
        <dbReference type="Pfam" id="PF25917"/>
    </source>
</evidence>
<feature type="domain" description="Multidrug resistance protein MdtA-like alpha-helical hairpin" evidence="4">
    <location>
        <begin position="127"/>
        <end position="195"/>
    </location>
</feature>
<dbReference type="NCBIfam" id="TIGR01730">
    <property type="entry name" value="RND_mfp"/>
    <property type="match status" value="1"/>
</dbReference>
<name>A0ABV6CC12_9GAMM</name>
<reference evidence="8 9" key="1">
    <citation type="submission" date="2024-09" db="EMBL/GenBank/DDBJ databases">
        <authorList>
            <person name="Sun Q."/>
            <person name="Mori K."/>
        </authorList>
    </citation>
    <scope>NUCLEOTIDE SEQUENCE [LARGE SCALE GENOMIC DNA]</scope>
    <source>
        <strain evidence="8 9">CCM 8545</strain>
    </source>
</reference>
<dbReference type="InterPro" id="IPR058625">
    <property type="entry name" value="MdtA-like_BSH"/>
</dbReference>
<proteinExistence type="inferred from homology"/>
<feature type="domain" description="Multidrug resistance protein MdtA-like C-terminal permuted SH3" evidence="7">
    <location>
        <begin position="324"/>
        <end position="384"/>
    </location>
</feature>
<evidence type="ECO:0000259" key="4">
    <source>
        <dbReference type="Pfam" id="PF25876"/>
    </source>
</evidence>
<evidence type="ECO:0000259" key="7">
    <source>
        <dbReference type="Pfam" id="PF25967"/>
    </source>
</evidence>
<accession>A0ABV6CC12</accession>
<dbReference type="InterPro" id="IPR058626">
    <property type="entry name" value="MdtA-like_b-barrel"/>
</dbReference>